<dbReference type="InterPro" id="IPR050314">
    <property type="entry name" value="Glycosyl_Hydrlase_18"/>
</dbReference>
<dbReference type="InterPro" id="IPR029070">
    <property type="entry name" value="Chitinase_insertion_sf"/>
</dbReference>
<dbReference type="GO" id="GO:0008061">
    <property type="term" value="F:chitin binding"/>
    <property type="evidence" value="ECO:0007669"/>
    <property type="project" value="InterPro"/>
</dbReference>
<name>A0A9P6HDS9_9AGAM</name>
<keyword evidence="4" id="KW-0119">Carbohydrate metabolism</keyword>
<keyword evidence="5 7" id="KW-0326">Glycosidase</keyword>
<dbReference type="Gene3D" id="3.10.50.10">
    <property type="match status" value="1"/>
</dbReference>
<evidence type="ECO:0000313" key="11">
    <source>
        <dbReference type="EMBL" id="KAF9785154.1"/>
    </source>
</evidence>
<feature type="chain" id="PRO_5040477694" evidence="9">
    <location>
        <begin position="21"/>
        <end position="423"/>
    </location>
</feature>
<dbReference type="GO" id="GO:0006032">
    <property type="term" value="P:chitin catabolic process"/>
    <property type="evidence" value="ECO:0007669"/>
    <property type="project" value="UniProtKB-KW"/>
</dbReference>
<gene>
    <name evidence="11" type="ORF">BJ322DRAFT_1204587</name>
</gene>
<evidence type="ECO:0000256" key="4">
    <source>
        <dbReference type="ARBA" id="ARBA00023277"/>
    </source>
</evidence>
<feature type="signal peptide" evidence="9">
    <location>
        <begin position="1"/>
        <end position="20"/>
    </location>
</feature>
<dbReference type="PANTHER" id="PTHR11177">
    <property type="entry name" value="CHITINASE"/>
    <property type="match status" value="1"/>
</dbReference>
<evidence type="ECO:0000256" key="5">
    <source>
        <dbReference type="ARBA" id="ARBA00023295"/>
    </source>
</evidence>
<comment type="catalytic activity">
    <reaction evidence="1">
        <text>Random endo-hydrolysis of N-acetyl-beta-D-glucosaminide (1-&gt;4)-beta-linkages in chitin and chitodextrins.</text>
        <dbReference type="EC" id="3.2.1.14"/>
    </reaction>
</comment>
<keyword evidence="3" id="KW-0146">Chitin degradation</keyword>
<keyword evidence="12" id="KW-1185">Reference proteome</keyword>
<evidence type="ECO:0000256" key="8">
    <source>
        <dbReference type="RuleBase" id="RU004453"/>
    </source>
</evidence>
<organism evidence="11 12">
    <name type="scientific">Thelephora terrestris</name>
    <dbReference type="NCBI Taxonomy" id="56493"/>
    <lineage>
        <taxon>Eukaryota</taxon>
        <taxon>Fungi</taxon>
        <taxon>Dikarya</taxon>
        <taxon>Basidiomycota</taxon>
        <taxon>Agaricomycotina</taxon>
        <taxon>Agaricomycetes</taxon>
        <taxon>Thelephorales</taxon>
        <taxon>Thelephoraceae</taxon>
        <taxon>Thelephora</taxon>
    </lineage>
</organism>
<evidence type="ECO:0000256" key="1">
    <source>
        <dbReference type="ARBA" id="ARBA00000822"/>
    </source>
</evidence>
<dbReference type="OrthoDB" id="73875at2759"/>
<dbReference type="GO" id="GO:0008843">
    <property type="term" value="F:endochitinase activity"/>
    <property type="evidence" value="ECO:0007669"/>
    <property type="project" value="UniProtKB-EC"/>
</dbReference>
<accession>A0A9P6HDS9</accession>
<dbReference type="PROSITE" id="PS01095">
    <property type="entry name" value="GH18_1"/>
    <property type="match status" value="1"/>
</dbReference>
<evidence type="ECO:0000313" key="12">
    <source>
        <dbReference type="Proteomes" id="UP000736335"/>
    </source>
</evidence>
<dbReference type="AlphaFoldDB" id="A0A9P6HDS9"/>
<feature type="domain" description="GH18" evidence="10">
    <location>
        <begin position="44"/>
        <end position="423"/>
    </location>
</feature>
<comment type="caution">
    <text evidence="11">The sequence shown here is derived from an EMBL/GenBank/DDBJ whole genome shotgun (WGS) entry which is preliminary data.</text>
</comment>
<keyword evidence="2 7" id="KW-0378">Hydrolase</keyword>
<dbReference type="GO" id="GO:0000272">
    <property type="term" value="P:polysaccharide catabolic process"/>
    <property type="evidence" value="ECO:0007669"/>
    <property type="project" value="UniProtKB-KW"/>
</dbReference>
<proteinExistence type="inferred from homology"/>
<evidence type="ECO:0000259" key="10">
    <source>
        <dbReference type="PROSITE" id="PS51910"/>
    </source>
</evidence>
<keyword evidence="9" id="KW-0732">Signal</keyword>
<dbReference type="GO" id="GO:0005576">
    <property type="term" value="C:extracellular region"/>
    <property type="evidence" value="ECO:0007669"/>
    <property type="project" value="TreeGrafter"/>
</dbReference>
<dbReference type="InterPro" id="IPR017853">
    <property type="entry name" value="GH"/>
</dbReference>
<keyword evidence="6" id="KW-0624">Polysaccharide degradation</keyword>
<dbReference type="InterPro" id="IPR011583">
    <property type="entry name" value="Chitinase_II/V-like_cat"/>
</dbReference>
<dbReference type="Pfam" id="PF00704">
    <property type="entry name" value="Glyco_hydro_18"/>
    <property type="match status" value="1"/>
</dbReference>
<reference evidence="11" key="2">
    <citation type="submission" date="2020-11" db="EMBL/GenBank/DDBJ databases">
        <authorList>
            <consortium name="DOE Joint Genome Institute"/>
            <person name="Kuo A."/>
            <person name="Miyauchi S."/>
            <person name="Kiss E."/>
            <person name="Drula E."/>
            <person name="Kohler A."/>
            <person name="Sanchez-Garcia M."/>
            <person name="Andreopoulos B."/>
            <person name="Barry K.W."/>
            <person name="Bonito G."/>
            <person name="Buee M."/>
            <person name="Carver A."/>
            <person name="Chen C."/>
            <person name="Cichocki N."/>
            <person name="Clum A."/>
            <person name="Culley D."/>
            <person name="Crous P.W."/>
            <person name="Fauchery L."/>
            <person name="Girlanda M."/>
            <person name="Hayes R."/>
            <person name="Keri Z."/>
            <person name="Labutti K."/>
            <person name="Lipzen A."/>
            <person name="Lombard V."/>
            <person name="Magnuson J."/>
            <person name="Maillard F."/>
            <person name="Morin E."/>
            <person name="Murat C."/>
            <person name="Nolan M."/>
            <person name="Ohm R."/>
            <person name="Pangilinan J."/>
            <person name="Pereira M."/>
            <person name="Perotto S."/>
            <person name="Peter M."/>
            <person name="Riley R."/>
            <person name="Sitrit Y."/>
            <person name="Stielow B."/>
            <person name="Szollosi G."/>
            <person name="Zifcakova L."/>
            <person name="Stursova M."/>
            <person name="Spatafora J.W."/>
            <person name="Tedersoo L."/>
            <person name="Vaario L.-M."/>
            <person name="Yamada A."/>
            <person name="Yan M."/>
            <person name="Wang P."/>
            <person name="Xu J."/>
            <person name="Bruns T."/>
            <person name="Baldrian P."/>
            <person name="Vilgalys R."/>
            <person name="Henrissat B."/>
            <person name="Grigoriev I.V."/>
            <person name="Hibbett D."/>
            <person name="Nagy L.G."/>
            <person name="Martin F.M."/>
        </authorList>
    </citation>
    <scope>NUCLEOTIDE SEQUENCE</scope>
    <source>
        <strain evidence="11">UH-Tt-Lm1</strain>
    </source>
</reference>
<dbReference type="SUPFAM" id="SSF51445">
    <property type="entry name" value="(Trans)glycosidases"/>
    <property type="match status" value="1"/>
</dbReference>
<dbReference type="SUPFAM" id="SSF54556">
    <property type="entry name" value="Chitinase insertion domain"/>
    <property type="match status" value="1"/>
</dbReference>
<evidence type="ECO:0000256" key="3">
    <source>
        <dbReference type="ARBA" id="ARBA00023024"/>
    </source>
</evidence>
<sequence>MINLAAFCAVALSFLDVTRGAADLGLPTNVDLEFKLGPTGKNGKVAAGWWASWNVDRLPLDKISWEKYTHITYAFAETTPSVNELSISGEGDLVDKFVSTAKSHNVKALVSVGGWTGSRFFSTAVGSPANRTAFVRTITNFAKEHNLDGIDFDWEYPNLQGIGCNTISNRDTPNFLSFLRELRAHPIGKGLILTAAVPITPWPDPNGNPSDISPFAKLLNHVAIMNYDIWGSWSSAVGPDAPLNDTCAPSRYQQGSAVSAIKAWTAAGLPTDQLVLGVPAYGHSFLVNQPVALTEQGDIAAYPQFEPEQPRGDSSDEAPGVDACGAQSGYSNIFNFWGLVEGKFLNERGEPLQGIHYRYDECSQTPYVYNATSQVMVSFDDAKSFGVKGEFIKNYGLRGYAMWESAGDYRDILIDAIRTGGGY</sequence>
<dbReference type="Proteomes" id="UP000736335">
    <property type="component" value="Unassembled WGS sequence"/>
</dbReference>
<protein>
    <submittedName>
        <fullName evidence="11">Chitinase</fullName>
    </submittedName>
</protein>
<dbReference type="SMART" id="SM00636">
    <property type="entry name" value="Glyco_18"/>
    <property type="match status" value="1"/>
</dbReference>
<dbReference type="InterPro" id="IPR001223">
    <property type="entry name" value="Glyco_hydro18_cat"/>
</dbReference>
<dbReference type="PANTHER" id="PTHR11177:SF392">
    <property type="entry name" value="HAP41P"/>
    <property type="match status" value="1"/>
</dbReference>
<dbReference type="EMBL" id="WIUZ02000007">
    <property type="protein sequence ID" value="KAF9785154.1"/>
    <property type="molecule type" value="Genomic_DNA"/>
</dbReference>
<dbReference type="InterPro" id="IPR001579">
    <property type="entry name" value="Glyco_hydro_18_chit_AS"/>
</dbReference>
<comment type="similarity">
    <text evidence="8">Belongs to the glycosyl hydrolase 18 family.</text>
</comment>
<evidence type="ECO:0000256" key="9">
    <source>
        <dbReference type="SAM" id="SignalP"/>
    </source>
</evidence>
<evidence type="ECO:0000256" key="2">
    <source>
        <dbReference type="ARBA" id="ARBA00022801"/>
    </source>
</evidence>
<reference evidence="11" key="1">
    <citation type="journal article" date="2020" name="Nat. Commun.">
        <title>Large-scale genome sequencing of mycorrhizal fungi provides insights into the early evolution of symbiotic traits.</title>
        <authorList>
            <person name="Miyauchi S."/>
            <person name="Kiss E."/>
            <person name="Kuo A."/>
            <person name="Drula E."/>
            <person name="Kohler A."/>
            <person name="Sanchez-Garcia M."/>
            <person name="Morin E."/>
            <person name="Andreopoulos B."/>
            <person name="Barry K.W."/>
            <person name="Bonito G."/>
            <person name="Buee M."/>
            <person name="Carver A."/>
            <person name="Chen C."/>
            <person name="Cichocki N."/>
            <person name="Clum A."/>
            <person name="Culley D."/>
            <person name="Crous P.W."/>
            <person name="Fauchery L."/>
            <person name="Girlanda M."/>
            <person name="Hayes R.D."/>
            <person name="Keri Z."/>
            <person name="LaButti K."/>
            <person name="Lipzen A."/>
            <person name="Lombard V."/>
            <person name="Magnuson J."/>
            <person name="Maillard F."/>
            <person name="Murat C."/>
            <person name="Nolan M."/>
            <person name="Ohm R.A."/>
            <person name="Pangilinan J."/>
            <person name="Pereira M.F."/>
            <person name="Perotto S."/>
            <person name="Peter M."/>
            <person name="Pfister S."/>
            <person name="Riley R."/>
            <person name="Sitrit Y."/>
            <person name="Stielow J.B."/>
            <person name="Szollosi G."/>
            <person name="Zifcakova L."/>
            <person name="Stursova M."/>
            <person name="Spatafora J.W."/>
            <person name="Tedersoo L."/>
            <person name="Vaario L.M."/>
            <person name="Yamada A."/>
            <person name="Yan M."/>
            <person name="Wang P."/>
            <person name="Xu J."/>
            <person name="Bruns T."/>
            <person name="Baldrian P."/>
            <person name="Vilgalys R."/>
            <person name="Dunand C."/>
            <person name="Henrissat B."/>
            <person name="Grigoriev I.V."/>
            <person name="Hibbett D."/>
            <person name="Nagy L.G."/>
            <person name="Martin F.M."/>
        </authorList>
    </citation>
    <scope>NUCLEOTIDE SEQUENCE</scope>
    <source>
        <strain evidence="11">UH-Tt-Lm1</strain>
    </source>
</reference>
<evidence type="ECO:0000256" key="7">
    <source>
        <dbReference type="RuleBase" id="RU000489"/>
    </source>
</evidence>
<dbReference type="PROSITE" id="PS51910">
    <property type="entry name" value="GH18_2"/>
    <property type="match status" value="1"/>
</dbReference>
<evidence type="ECO:0000256" key="6">
    <source>
        <dbReference type="ARBA" id="ARBA00023326"/>
    </source>
</evidence>
<dbReference type="Gene3D" id="3.20.20.80">
    <property type="entry name" value="Glycosidases"/>
    <property type="match status" value="1"/>
</dbReference>